<organism evidence="3">
    <name type="scientific">Rhizochromulina marina</name>
    <dbReference type="NCBI Taxonomy" id="1034831"/>
    <lineage>
        <taxon>Eukaryota</taxon>
        <taxon>Sar</taxon>
        <taxon>Stramenopiles</taxon>
        <taxon>Ochrophyta</taxon>
        <taxon>Dictyochophyceae</taxon>
        <taxon>Rhizochromulinales</taxon>
        <taxon>Rhizochromulina</taxon>
    </lineage>
</organism>
<feature type="region of interest" description="Disordered" evidence="1">
    <location>
        <begin position="336"/>
        <end position="370"/>
    </location>
</feature>
<dbReference type="SUPFAM" id="SSF53335">
    <property type="entry name" value="S-adenosyl-L-methionine-dependent methyltransferases"/>
    <property type="match status" value="1"/>
</dbReference>
<dbReference type="Pfam" id="PF10294">
    <property type="entry name" value="Methyltransf_16"/>
    <property type="match status" value="1"/>
</dbReference>
<feature type="signal peptide" evidence="2">
    <location>
        <begin position="1"/>
        <end position="19"/>
    </location>
</feature>
<evidence type="ECO:0008006" key="4">
    <source>
        <dbReference type="Google" id="ProtNLM"/>
    </source>
</evidence>
<evidence type="ECO:0000313" key="3">
    <source>
        <dbReference type="EMBL" id="CAD9671035.1"/>
    </source>
</evidence>
<feature type="chain" id="PRO_5031544287" description="Calmodulin-lysine N-methyltransferase" evidence="2">
    <location>
        <begin position="20"/>
        <end position="370"/>
    </location>
</feature>
<reference evidence="3" key="1">
    <citation type="submission" date="2021-01" db="EMBL/GenBank/DDBJ databases">
        <authorList>
            <person name="Corre E."/>
            <person name="Pelletier E."/>
            <person name="Niang G."/>
            <person name="Scheremetjew M."/>
            <person name="Finn R."/>
            <person name="Kale V."/>
            <person name="Holt S."/>
            <person name="Cochrane G."/>
            <person name="Meng A."/>
            <person name="Brown T."/>
            <person name="Cohen L."/>
        </authorList>
    </citation>
    <scope>NUCLEOTIDE SEQUENCE</scope>
    <source>
        <strain evidence="3">CCMP1243</strain>
    </source>
</reference>
<dbReference type="InterPro" id="IPR029063">
    <property type="entry name" value="SAM-dependent_MTases_sf"/>
</dbReference>
<evidence type="ECO:0000256" key="1">
    <source>
        <dbReference type="SAM" id="MobiDB-lite"/>
    </source>
</evidence>
<dbReference type="InterPro" id="IPR019410">
    <property type="entry name" value="Methyltransf_16"/>
</dbReference>
<dbReference type="Gene3D" id="3.40.50.150">
    <property type="entry name" value="Vaccinia Virus protein VP39"/>
    <property type="match status" value="1"/>
</dbReference>
<feature type="compositionally biased region" description="Low complexity" evidence="1">
    <location>
        <begin position="342"/>
        <end position="351"/>
    </location>
</feature>
<keyword evidence="2" id="KW-0732">Signal</keyword>
<accession>A0A7S2RH83</accession>
<dbReference type="AlphaFoldDB" id="A0A7S2RH83"/>
<protein>
    <recommendedName>
        <fullName evidence="4">Calmodulin-lysine N-methyltransferase</fullName>
    </recommendedName>
</protein>
<dbReference type="EMBL" id="HBHJ01007019">
    <property type="protein sequence ID" value="CAD9671035.1"/>
    <property type="molecule type" value="Transcribed_RNA"/>
</dbReference>
<evidence type="ECO:0000256" key="2">
    <source>
        <dbReference type="SAM" id="SignalP"/>
    </source>
</evidence>
<sequence>MRRSARLVLAALALSLAHRVPLGRTLAMVSPQVTRHRVGHRLQWKSPARIPLLPLRAEPSTTAMPKRPVPKTSDGHLLRPRQVLVQGKAQALNATIFEVAHPQALLEFWMQSALPSSGGKSGAEEPGASSPEVAGEGSVDPFGVVLWPGARVLASLLLSPPYHSFIAGKRVLILGAGTGLEAVTAAKLGGKVIASDVSPLTLEILNWTLVSQVPDAEVSLLHFDILSDDPLPPCDVLISADCIYNRELATRLGERCIEAWSSGSAVLLADSQGFHRREFTLSLEASWAESPRPLPDLPSIMIANLTDIVGSGLFMEEDIRYNISVRMLELVAESKDQGTADGSGSAGALLGERQGLSREGGEGPIASGSM</sequence>
<proteinExistence type="predicted"/>
<dbReference type="PANTHER" id="PTHR14614">
    <property type="entry name" value="HEPATOCELLULAR CARCINOMA-ASSOCIATED ANTIGEN"/>
    <property type="match status" value="1"/>
</dbReference>
<dbReference type="CDD" id="cd02440">
    <property type="entry name" value="AdoMet_MTases"/>
    <property type="match status" value="1"/>
</dbReference>
<gene>
    <name evidence="3" type="ORF">RMAR1173_LOCUS4537</name>
</gene>
<name>A0A7S2RH83_9STRA</name>
<dbReference type="PANTHER" id="PTHR14614:SF130">
    <property type="entry name" value="PROTEIN-LYSINE N-METHYLTRANSFERASE EEF2KMT"/>
    <property type="match status" value="1"/>
</dbReference>